<feature type="domain" description="N-acetyltransferase" evidence="3">
    <location>
        <begin position="6"/>
        <end position="144"/>
    </location>
</feature>
<comment type="caution">
    <text evidence="4">The sequence shown here is derived from an EMBL/GenBank/DDBJ whole genome shotgun (WGS) entry which is preliminary data.</text>
</comment>
<dbReference type="Gene3D" id="3.40.630.30">
    <property type="match status" value="2"/>
</dbReference>
<dbReference type="AlphaFoldDB" id="A0A0W1A5U8"/>
<keyword evidence="1" id="KW-0808">Transferase</keyword>
<proteinExistence type="predicted"/>
<keyword evidence="5" id="KW-1185">Reference proteome</keyword>
<evidence type="ECO:0000259" key="3">
    <source>
        <dbReference type="PROSITE" id="PS51186"/>
    </source>
</evidence>
<evidence type="ECO:0000256" key="1">
    <source>
        <dbReference type="ARBA" id="ARBA00022679"/>
    </source>
</evidence>
<dbReference type="RefSeq" id="WP_058480959.1">
    <property type="nucleotide sequence ID" value="NZ_CAAAIQ010000001.1"/>
</dbReference>
<dbReference type="InterPro" id="IPR000182">
    <property type="entry name" value="GNAT_dom"/>
</dbReference>
<dbReference type="SUPFAM" id="SSF55729">
    <property type="entry name" value="Acyl-CoA N-acyltransferases (Nat)"/>
    <property type="match status" value="2"/>
</dbReference>
<dbReference type="PROSITE" id="PS51186">
    <property type="entry name" value="GNAT"/>
    <property type="match status" value="2"/>
</dbReference>
<evidence type="ECO:0000313" key="5">
    <source>
        <dbReference type="Proteomes" id="UP000054729"/>
    </source>
</evidence>
<name>A0A0W1A5U8_9GAMM</name>
<evidence type="ECO:0000256" key="2">
    <source>
        <dbReference type="ARBA" id="ARBA00023315"/>
    </source>
</evidence>
<dbReference type="GO" id="GO:0016747">
    <property type="term" value="F:acyltransferase activity, transferring groups other than amino-acyl groups"/>
    <property type="evidence" value="ECO:0007669"/>
    <property type="project" value="InterPro"/>
</dbReference>
<evidence type="ECO:0000313" key="4">
    <source>
        <dbReference type="EMBL" id="KTD76616.1"/>
    </source>
</evidence>
<dbReference type="InterPro" id="IPR016181">
    <property type="entry name" value="Acyl_CoA_acyltransferase"/>
</dbReference>
<dbReference type="PANTHER" id="PTHR43877">
    <property type="entry name" value="AMINOALKYLPHOSPHONATE N-ACETYLTRANSFERASE-RELATED-RELATED"/>
    <property type="match status" value="1"/>
</dbReference>
<dbReference type="InterPro" id="IPR050832">
    <property type="entry name" value="Bact_Acetyltransf"/>
</dbReference>
<dbReference type="OrthoDB" id="9796919at2"/>
<accession>A0A0W1A5U8</accession>
<reference evidence="4 5" key="1">
    <citation type="submission" date="2015-11" db="EMBL/GenBank/DDBJ databases">
        <title>Genomic analysis of 38 Legionella species identifies large and diverse effector repertoires.</title>
        <authorList>
            <person name="Burstein D."/>
            <person name="Amaro F."/>
            <person name="Zusman T."/>
            <person name="Lifshitz Z."/>
            <person name="Cohen O."/>
            <person name="Gilbert J.A."/>
            <person name="Pupko T."/>
            <person name="Shuman H.A."/>
            <person name="Segal G."/>
        </authorList>
    </citation>
    <scope>NUCLEOTIDE SEQUENCE [LARGE SCALE GENOMIC DNA]</scope>
    <source>
        <strain evidence="4 5">ATCC 51914</strain>
    </source>
</reference>
<dbReference type="PANTHER" id="PTHR43877:SF8">
    <property type="entry name" value="N-ACETYLGLUTAMATE SYNTHASE-RELATED"/>
    <property type="match status" value="1"/>
</dbReference>
<organism evidence="4 5">
    <name type="scientific">Legionella waltersii</name>
    <dbReference type="NCBI Taxonomy" id="66969"/>
    <lineage>
        <taxon>Bacteria</taxon>
        <taxon>Pseudomonadati</taxon>
        <taxon>Pseudomonadota</taxon>
        <taxon>Gammaproteobacteria</taxon>
        <taxon>Legionellales</taxon>
        <taxon>Legionellaceae</taxon>
        <taxon>Legionella</taxon>
    </lineage>
</organism>
<keyword evidence="2" id="KW-0012">Acyltransferase</keyword>
<sequence length="286" mass="32687">MIKQINQINDYQTKELEALVDACKKNDGSVPNVYPHILKQERAVPACLLYYKNNSLVGFLSVYFFYEDAVEISVLVHPKHRKKGIAKKMLQQIEPLLVTQGYYNLLFCNPAGVNDKWLKKRGFVFIHSEYFMERDDLNPLLNQNQSLTFRLATPEDIPILCALDEVCFPDKSQNLVSRFEQIMSERDYEIILAIADNHPIGKSHIRWQPKCATLSDIAVLPKEQGKGLGTALIAYCINIALSEGKTVVNLDVETHNTKALDLYVRLGFHVSNACDYWLIRLNDLPK</sequence>
<dbReference type="Pfam" id="PF00583">
    <property type="entry name" value="Acetyltransf_1"/>
    <property type="match status" value="2"/>
</dbReference>
<feature type="domain" description="N-acetyltransferase" evidence="3">
    <location>
        <begin position="147"/>
        <end position="286"/>
    </location>
</feature>
<dbReference type="CDD" id="cd04301">
    <property type="entry name" value="NAT_SF"/>
    <property type="match status" value="2"/>
</dbReference>
<dbReference type="STRING" id="66969.Lwal_2338"/>
<dbReference type="Proteomes" id="UP000054729">
    <property type="component" value="Unassembled WGS sequence"/>
</dbReference>
<protein>
    <recommendedName>
        <fullName evidence="3">N-acetyltransferase domain-containing protein</fullName>
    </recommendedName>
</protein>
<dbReference type="EMBL" id="LNZB01000051">
    <property type="protein sequence ID" value="KTD76616.1"/>
    <property type="molecule type" value="Genomic_DNA"/>
</dbReference>
<dbReference type="PATRIC" id="fig|66969.6.peg.2541"/>
<gene>
    <name evidence="4" type="ORF">Lwal_2338</name>
</gene>